<organism evidence="1 2">
    <name type="scientific">Aliiruegeria haliotis</name>
    <dbReference type="NCBI Taxonomy" id="1280846"/>
    <lineage>
        <taxon>Bacteria</taxon>
        <taxon>Pseudomonadati</taxon>
        <taxon>Pseudomonadota</taxon>
        <taxon>Alphaproteobacteria</taxon>
        <taxon>Rhodobacterales</taxon>
        <taxon>Roseobacteraceae</taxon>
        <taxon>Aliiruegeria</taxon>
    </lineage>
</organism>
<evidence type="ECO:0000313" key="2">
    <source>
        <dbReference type="Proteomes" id="UP000239480"/>
    </source>
</evidence>
<protein>
    <submittedName>
        <fullName evidence="1">Putative membrane protein</fullName>
    </submittedName>
</protein>
<keyword evidence="2" id="KW-1185">Reference proteome</keyword>
<dbReference type="InterPro" id="IPR009200">
    <property type="entry name" value="DUF1269_membrane"/>
</dbReference>
<sequence>MADLIAISFDDPGKAYDVRARLAELQKEYLIAMDDIVVVTREDDGKVKLHQATNLTAAGAVGGSFWGMLIGLLFLNPLLGMAVGAGTGALSGYLTDLGIDDGFMKSVGEDLKPGGAALFVLVREVTGDKVLERLKDFAGSGKIIQTSLSKTSDEELRKVFEKAS</sequence>
<reference evidence="1 2" key="1">
    <citation type="submission" date="2018-03" db="EMBL/GenBank/DDBJ databases">
        <title>Genomic Encyclopedia of Archaeal and Bacterial Type Strains, Phase II (KMG-II): from individual species to whole genera.</title>
        <authorList>
            <person name="Goeker M."/>
        </authorList>
    </citation>
    <scope>NUCLEOTIDE SEQUENCE [LARGE SCALE GENOMIC DNA]</scope>
    <source>
        <strain evidence="1 2">DSM 29328</strain>
    </source>
</reference>
<dbReference type="AlphaFoldDB" id="A0A2T0REZ1"/>
<dbReference type="OrthoDB" id="275223at2"/>
<name>A0A2T0REZ1_9RHOB</name>
<dbReference type="Proteomes" id="UP000239480">
    <property type="component" value="Unassembled WGS sequence"/>
</dbReference>
<proteinExistence type="predicted"/>
<comment type="caution">
    <text evidence="1">The sequence shown here is derived from an EMBL/GenBank/DDBJ whole genome shotgun (WGS) entry which is preliminary data.</text>
</comment>
<dbReference type="RefSeq" id="WP_106208253.1">
    <property type="nucleotide sequence ID" value="NZ_PVTD01000018.1"/>
</dbReference>
<dbReference type="Pfam" id="PF06897">
    <property type="entry name" value="DUF1269"/>
    <property type="match status" value="1"/>
</dbReference>
<gene>
    <name evidence="1" type="ORF">CLV78_1187</name>
</gene>
<dbReference type="EMBL" id="PVTD01000018">
    <property type="protein sequence ID" value="PRY19764.1"/>
    <property type="molecule type" value="Genomic_DNA"/>
</dbReference>
<accession>A0A2T0REZ1</accession>
<evidence type="ECO:0000313" key="1">
    <source>
        <dbReference type="EMBL" id="PRY19764.1"/>
    </source>
</evidence>